<gene>
    <name evidence="1" type="ORF">PX52LOC_00003</name>
</gene>
<sequence>MTEREALYAAVRAEPEADAPRLVYADWLEEHPRGDADTARATFIRLEIEAENLPADSPDRGRVELAAAKLFNHFGEAWNHELPTWDEWYDSTLVYRRGFPDELRTVFRKLVYSGGKLFEEAPIRALSVRTGRGQLLPWRDTLLQSVGGQLPNLSRLRSLWVGPGLGLNGTGDGVRRTFQMAATYPSLENLERLSFAGNGVDDDSVLLLDRSLRDAVFLGPLEELDLSDNNIRAAGATTLSVVPSLSRVRRLILSGNPLTDYARKMLRNHFGERVVL</sequence>
<dbReference type="NCBIfam" id="TIGR02996">
    <property type="entry name" value="rpt_mate_G_obs"/>
    <property type="match status" value="1"/>
</dbReference>
<organism evidence="1 2">
    <name type="scientific">Limnoglobus roseus</name>
    <dbReference type="NCBI Taxonomy" id="2598579"/>
    <lineage>
        <taxon>Bacteria</taxon>
        <taxon>Pseudomonadati</taxon>
        <taxon>Planctomycetota</taxon>
        <taxon>Planctomycetia</taxon>
        <taxon>Gemmatales</taxon>
        <taxon>Gemmataceae</taxon>
        <taxon>Limnoglobus</taxon>
    </lineage>
</organism>
<evidence type="ECO:0000313" key="2">
    <source>
        <dbReference type="Proteomes" id="UP000324974"/>
    </source>
</evidence>
<protein>
    <submittedName>
        <fullName evidence="1">TIGR02996 domain-containing protein</fullName>
    </submittedName>
</protein>
<evidence type="ECO:0000313" key="1">
    <source>
        <dbReference type="EMBL" id="QEL13151.1"/>
    </source>
</evidence>
<dbReference type="SUPFAM" id="SSF52047">
    <property type="entry name" value="RNI-like"/>
    <property type="match status" value="1"/>
</dbReference>
<accession>A0A5C1A212</accession>
<dbReference type="AlphaFoldDB" id="A0A5C1A212"/>
<dbReference type="KEGG" id="lrs:PX52LOC_00003"/>
<proteinExistence type="predicted"/>
<dbReference type="Proteomes" id="UP000324974">
    <property type="component" value="Chromosome"/>
</dbReference>
<dbReference type="RefSeq" id="WP_149108143.1">
    <property type="nucleotide sequence ID" value="NZ_CP042425.1"/>
</dbReference>
<dbReference type="InterPro" id="IPR014338">
    <property type="entry name" value="CHP02996_rpt-companion-dom"/>
</dbReference>
<dbReference type="InterPro" id="IPR032675">
    <property type="entry name" value="LRR_dom_sf"/>
</dbReference>
<dbReference type="Gene3D" id="3.80.10.10">
    <property type="entry name" value="Ribonuclease Inhibitor"/>
    <property type="match status" value="1"/>
</dbReference>
<reference evidence="2" key="1">
    <citation type="submission" date="2019-08" db="EMBL/GenBank/DDBJ databases">
        <title>Limnoglobus roseus gen. nov., sp. nov., a novel freshwater planctomycete with a giant genome from the family Gemmataceae.</title>
        <authorList>
            <person name="Kulichevskaya I.S."/>
            <person name="Naumoff D.G."/>
            <person name="Miroshnikov K."/>
            <person name="Ivanova A."/>
            <person name="Philippov D.A."/>
            <person name="Hakobyan A."/>
            <person name="Rijpstra I.C."/>
            <person name="Sinninghe Damste J.S."/>
            <person name="Liesack W."/>
            <person name="Dedysh S.N."/>
        </authorList>
    </citation>
    <scope>NUCLEOTIDE SEQUENCE [LARGE SCALE GENOMIC DNA]</scope>
    <source>
        <strain evidence="2">PX52</strain>
    </source>
</reference>
<dbReference type="OrthoDB" id="261413at2"/>
<dbReference type="Pfam" id="PF13516">
    <property type="entry name" value="LRR_6"/>
    <property type="match status" value="1"/>
</dbReference>
<keyword evidence="2" id="KW-1185">Reference proteome</keyword>
<name>A0A5C1A212_9BACT</name>
<dbReference type="InterPro" id="IPR001611">
    <property type="entry name" value="Leu-rich_rpt"/>
</dbReference>
<dbReference type="EMBL" id="CP042425">
    <property type="protein sequence ID" value="QEL13151.1"/>
    <property type="molecule type" value="Genomic_DNA"/>
</dbReference>